<feature type="domain" description="Phospholipid/glycerol acyltransferase" evidence="4">
    <location>
        <begin position="46"/>
        <end position="158"/>
    </location>
</feature>
<evidence type="ECO:0000313" key="5">
    <source>
        <dbReference type="EMBL" id="MDQ9070202.1"/>
    </source>
</evidence>
<dbReference type="SMART" id="SM00563">
    <property type="entry name" value="PlsC"/>
    <property type="match status" value="1"/>
</dbReference>
<evidence type="ECO:0000256" key="1">
    <source>
        <dbReference type="ARBA" id="ARBA00005189"/>
    </source>
</evidence>
<evidence type="ECO:0000313" key="6">
    <source>
        <dbReference type="Proteomes" id="UP001243195"/>
    </source>
</evidence>
<comment type="pathway">
    <text evidence="1">Lipid metabolism.</text>
</comment>
<gene>
    <name evidence="5" type="ORF">RFH51_01800</name>
</gene>
<dbReference type="PANTHER" id="PTHR10434">
    <property type="entry name" value="1-ACYL-SN-GLYCEROL-3-PHOSPHATE ACYLTRANSFERASE"/>
    <property type="match status" value="1"/>
</dbReference>
<protein>
    <submittedName>
        <fullName evidence="5">1-acyl-sn-glycerol-3-phosphate acyltransferase</fullName>
    </submittedName>
</protein>
<keyword evidence="3 5" id="KW-0012">Acyltransferase</keyword>
<dbReference type="RefSeq" id="WP_277091388.1">
    <property type="nucleotide sequence ID" value="NZ_JAKVJG010000014.1"/>
</dbReference>
<evidence type="ECO:0000259" key="4">
    <source>
        <dbReference type="SMART" id="SM00563"/>
    </source>
</evidence>
<keyword evidence="2" id="KW-0808">Transferase</keyword>
<dbReference type="GO" id="GO:0003841">
    <property type="term" value="F:1-acylglycerol-3-phosphate O-acyltransferase activity"/>
    <property type="evidence" value="ECO:0007669"/>
    <property type="project" value="TreeGrafter"/>
</dbReference>
<dbReference type="SUPFAM" id="SSF69593">
    <property type="entry name" value="Glycerol-3-phosphate (1)-acyltransferase"/>
    <property type="match status" value="1"/>
</dbReference>
<dbReference type="Proteomes" id="UP001243195">
    <property type="component" value="Unassembled WGS sequence"/>
</dbReference>
<dbReference type="InterPro" id="IPR002123">
    <property type="entry name" value="Plipid/glycerol_acylTrfase"/>
</dbReference>
<dbReference type="Pfam" id="PF01553">
    <property type="entry name" value="Acyltransferase"/>
    <property type="match status" value="1"/>
</dbReference>
<evidence type="ECO:0000256" key="2">
    <source>
        <dbReference type="ARBA" id="ARBA00022679"/>
    </source>
</evidence>
<name>A0AAW8JDP0_9GAMM</name>
<dbReference type="PANTHER" id="PTHR10434:SF9">
    <property type="entry name" value="PHOSPHOLIPID_GLYCEROL ACYLTRANSFERASE DOMAIN-CONTAINING PROTEIN"/>
    <property type="match status" value="1"/>
</dbReference>
<accession>A0AAW8JDP0</accession>
<proteinExistence type="predicted"/>
<sequence>MTQPIPTLPDLVPQRGTKNSRSFFKSLYKMHGWGFEGEFPNLPKAVAIVTPHTSNYDAWYGFMAMLGLGIKLTIFGKDSLFKSPMKHLFKWFGVIPVDRNSPHGLTQQIIDIINQQEQIWVAIAPEGTRKQAANFKSGFYRIAYGANIPIVLFSFDYDRKMIRCLDVIYPTGDYEEDLEKILSYYQGNFSPKNPNWLSTPLQKLLKK</sequence>
<evidence type="ECO:0000256" key="3">
    <source>
        <dbReference type="ARBA" id="ARBA00023315"/>
    </source>
</evidence>
<dbReference type="GO" id="GO:0006654">
    <property type="term" value="P:phosphatidic acid biosynthetic process"/>
    <property type="evidence" value="ECO:0007669"/>
    <property type="project" value="TreeGrafter"/>
</dbReference>
<comment type="caution">
    <text evidence="5">The sequence shown here is derived from an EMBL/GenBank/DDBJ whole genome shotgun (WGS) entry which is preliminary data.</text>
</comment>
<dbReference type="AlphaFoldDB" id="A0AAW8JDP0"/>
<reference evidence="5" key="1">
    <citation type="submission" date="2023-08" db="EMBL/GenBank/DDBJ databases">
        <title>Emergence of clinically-relevant ST2 carbapenem-resistant Acinetobacter baumannii strains in hospital sewages in Zhejiang, East of China.</title>
        <authorList>
            <person name="Kaichao C."/>
            <person name="Zhang R."/>
        </authorList>
    </citation>
    <scope>NUCLEOTIDE SEQUENCE</scope>
    <source>
        <strain evidence="5">M-SY-60</strain>
    </source>
</reference>
<dbReference type="EMBL" id="JAVIDA010000002">
    <property type="protein sequence ID" value="MDQ9070202.1"/>
    <property type="molecule type" value="Genomic_DNA"/>
</dbReference>
<organism evidence="5 6">
    <name type="scientific">Acinetobacter gerneri</name>
    <dbReference type="NCBI Taxonomy" id="202952"/>
    <lineage>
        <taxon>Bacteria</taxon>
        <taxon>Pseudomonadati</taxon>
        <taxon>Pseudomonadota</taxon>
        <taxon>Gammaproteobacteria</taxon>
        <taxon>Moraxellales</taxon>
        <taxon>Moraxellaceae</taxon>
        <taxon>Acinetobacter</taxon>
    </lineage>
</organism>